<accession>A0A914B4S4</accession>
<dbReference type="RefSeq" id="XP_038070486.1">
    <property type="nucleotide sequence ID" value="XM_038214558.1"/>
</dbReference>
<dbReference type="PANTHER" id="PTHR31921:SF1">
    <property type="entry name" value="PROTEIN DPCD"/>
    <property type="match status" value="1"/>
</dbReference>
<keyword evidence="4" id="KW-1185">Reference proteome</keyword>
<dbReference type="AlphaFoldDB" id="A0A914B4S4"/>
<organism evidence="3 4">
    <name type="scientific">Patiria miniata</name>
    <name type="common">Bat star</name>
    <name type="synonym">Asterina miniata</name>
    <dbReference type="NCBI Taxonomy" id="46514"/>
    <lineage>
        <taxon>Eukaryota</taxon>
        <taxon>Metazoa</taxon>
        <taxon>Echinodermata</taxon>
        <taxon>Eleutherozoa</taxon>
        <taxon>Asterozoa</taxon>
        <taxon>Asteroidea</taxon>
        <taxon>Valvatacea</taxon>
        <taxon>Valvatida</taxon>
        <taxon>Asterinidae</taxon>
        <taxon>Patiria</taxon>
    </lineage>
</organism>
<dbReference type="Pfam" id="PF14913">
    <property type="entry name" value="DPCD"/>
    <property type="match status" value="1"/>
</dbReference>
<evidence type="ECO:0000313" key="4">
    <source>
        <dbReference type="Proteomes" id="UP000887568"/>
    </source>
</evidence>
<dbReference type="PRINTS" id="PR02065">
    <property type="entry name" value="PROTEINDPCD"/>
</dbReference>
<comment type="similarity">
    <text evidence="1">Belongs to the DPCD family.</text>
</comment>
<sequence length="213" mass="24233">MASSMNVAKTLSSVESWLQELKSAKKTALVQDACKKVHFIFTSGTEMVEEYDLKSNELLVRKWKTKTTLGGAGKWEFEIGEQLCLAASLEVEPLRESSLNPIFTRKDTKQSFQWRIRNLPYPMGVYSVTVDNDNRCCIVRTSNKKYYKKFSIPDMDRAGLVLDQAAVSIAHANNTLIIMYKKPQEILKMERLVQQEIQKIKASKDGDVECNPS</sequence>
<dbReference type="Proteomes" id="UP000887568">
    <property type="component" value="Unplaced"/>
</dbReference>
<evidence type="ECO:0000256" key="2">
    <source>
        <dbReference type="ARBA" id="ARBA00020330"/>
    </source>
</evidence>
<evidence type="ECO:0000313" key="3">
    <source>
        <dbReference type="EnsemblMetazoa" id="XP_038070486.1"/>
    </source>
</evidence>
<dbReference type="PANTHER" id="PTHR31921">
    <property type="entry name" value="PROTEIN DPCD"/>
    <property type="match status" value="1"/>
</dbReference>
<dbReference type="OrthoDB" id="10256139at2759"/>
<dbReference type="InterPro" id="IPR026224">
    <property type="entry name" value="DPCD"/>
</dbReference>
<name>A0A914B4S4_PATMI</name>
<proteinExistence type="inferred from homology"/>
<evidence type="ECO:0000256" key="1">
    <source>
        <dbReference type="ARBA" id="ARBA00010597"/>
    </source>
</evidence>
<dbReference type="EnsemblMetazoa" id="XM_038214558.1">
    <property type="protein sequence ID" value="XP_038070486.1"/>
    <property type="gene ID" value="LOC119739578"/>
</dbReference>
<protein>
    <recommendedName>
        <fullName evidence="2">Protein DPCD</fullName>
    </recommendedName>
</protein>
<reference evidence="3" key="1">
    <citation type="submission" date="2022-11" db="UniProtKB">
        <authorList>
            <consortium name="EnsemblMetazoa"/>
        </authorList>
    </citation>
    <scope>IDENTIFICATION</scope>
</reference>
<dbReference type="GeneID" id="119739578"/>
<dbReference type="OMA" id="PILCEME"/>